<evidence type="ECO:0000313" key="6">
    <source>
        <dbReference type="EMBL" id="MBJ6369165.1"/>
    </source>
</evidence>
<keyword evidence="2 5" id="KW-0812">Transmembrane</keyword>
<dbReference type="Proteomes" id="UP000610931">
    <property type="component" value="Unassembled WGS sequence"/>
</dbReference>
<organism evidence="6 7">
    <name type="scientific">Snuella sedimenti</name>
    <dbReference type="NCBI Taxonomy" id="2798802"/>
    <lineage>
        <taxon>Bacteria</taxon>
        <taxon>Pseudomonadati</taxon>
        <taxon>Bacteroidota</taxon>
        <taxon>Flavobacteriia</taxon>
        <taxon>Flavobacteriales</taxon>
        <taxon>Flavobacteriaceae</taxon>
        <taxon>Snuella</taxon>
    </lineage>
</organism>
<keyword evidence="3 5" id="KW-1133">Transmembrane helix</keyword>
<dbReference type="GO" id="GO:0016020">
    <property type="term" value="C:membrane"/>
    <property type="evidence" value="ECO:0007669"/>
    <property type="project" value="UniProtKB-SubCell"/>
</dbReference>
<dbReference type="RefSeq" id="WP_199116018.1">
    <property type="nucleotide sequence ID" value="NZ_JAELVQ010000021.1"/>
</dbReference>
<reference evidence="6" key="1">
    <citation type="submission" date="2020-12" db="EMBL/GenBank/DDBJ databases">
        <title>Snuella sp. nov., isolated from sediment in Incheon.</title>
        <authorList>
            <person name="Kim W."/>
        </authorList>
    </citation>
    <scope>NUCLEOTIDE SEQUENCE</scope>
    <source>
        <strain evidence="6">CAU 1569</strain>
    </source>
</reference>
<evidence type="ECO:0000256" key="2">
    <source>
        <dbReference type="ARBA" id="ARBA00022692"/>
    </source>
</evidence>
<dbReference type="InterPro" id="IPR032808">
    <property type="entry name" value="DoxX"/>
</dbReference>
<feature type="transmembrane region" description="Helical" evidence="5">
    <location>
        <begin position="85"/>
        <end position="102"/>
    </location>
</feature>
<feature type="transmembrane region" description="Helical" evidence="5">
    <location>
        <begin position="108"/>
        <end position="128"/>
    </location>
</feature>
<evidence type="ECO:0000313" key="7">
    <source>
        <dbReference type="Proteomes" id="UP000610931"/>
    </source>
</evidence>
<gene>
    <name evidence="6" type="ORF">JF259_13805</name>
</gene>
<evidence type="ECO:0000256" key="3">
    <source>
        <dbReference type="ARBA" id="ARBA00022989"/>
    </source>
</evidence>
<dbReference type="AlphaFoldDB" id="A0A8J7LTD9"/>
<name>A0A8J7LTD9_9FLAO</name>
<evidence type="ECO:0000256" key="4">
    <source>
        <dbReference type="ARBA" id="ARBA00023136"/>
    </source>
</evidence>
<dbReference type="EMBL" id="JAELVQ010000021">
    <property type="protein sequence ID" value="MBJ6369165.1"/>
    <property type="molecule type" value="Genomic_DNA"/>
</dbReference>
<keyword evidence="4 5" id="KW-0472">Membrane</keyword>
<comment type="subcellular location">
    <subcellularLocation>
        <location evidence="1">Membrane</location>
        <topology evidence="1">Multi-pass membrane protein</topology>
    </subcellularLocation>
</comment>
<evidence type="ECO:0000256" key="5">
    <source>
        <dbReference type="SAM" id="Phobius"/>
    </source>
</evidence>
<protein>
    <submittedName>
        <fullName evidence="6">DoxX family protein</fullName>
    </submittedName>
</protein>
<dbReference type="Pfam" id="PF07681">
    <property type="entry name" value="DoxX"/>
    <property type="match status" value="1"/>
</dbReference>
<feature type="transmembrane region" description="Helical" evidence="5">
    <location>
        <begin position="59"/>
        <end position="80"/>
    </location>
</feature>
<feature type="transmembrane region" description="Helical" evidence="5">
    <location>
        <begin position="21"/>
        <end position="39"/>
    </location>
</feature>
<evidence type="ECO:0000256" key="1">
    <source>
        <dbReference type="ARBA" id="ARBA00004141"/>
    </source>
</evidence>
<accession>A0A8J7LTD9</accession>
<keyword evidence="7" id="KW-1185">Reference proteome</keyword>
<comment type="caution">
    <text evidence="6">The sequence shown here is derived from an EMBL/GenBank/DDBJ whole genome shotgun (WGS) entry which is preliminary data.</text>
</comment>
<sequence>MDTIKSLNKWANLHTYIPLDLLRIALGVFLFIKGINFMADSEMLVMLFKPIESWAGGMLAIHYVAPAHFIGGLLIVFGLLTRWAIIAQIPILIGAIAINFVGEMDTNNLILAIATTLICGFFLLYGSGKHSLDYYFKMQQ</sequence>
<proteinExistence type="predicted"/>